<dbReference type="RefSeq" id="WP_161086659.1">
    <property type="nucleotide sequence ID" value="NZ_WWCX01000087.1"/>
</dbReference>
<dbReference type="Proteomes" id="UP000447355">
    <property type="component" value="Unassembled WGS sequence"/>
</dbReference>
<dbReference type="AlphaFoldDB" id="A0A845GZ70"/>
<accession>A0A845GZ70</accession>
<comment type="caution">
    <text evidence="1">The sequence shown here is derived from an EMBL/GenBank/DDBJ whole genome shotgun (WGS) entry which is preliminary data.</text>
</comment>
<evidence type="ECO:0000313" key="2">
    <source>
        <dbReference type="Proteomes" id="UP000447355"/>
    </source>
</evidence>
<reference evidence="1" key="1">
    <citation type="submission" date="2019-12" db="EMBL/GenBank/DDBJ databases">
        <title>Novel species isolated from a subtropical stream in China.</title>
        <authorList>
            <person name="Lu H."/>
        </authorList>
    </citation>
    <scope>NUCLEOTIDE SEQUENCE [LARGE SCALE GENOMIC DNA]</scope>
    <source>
        <strain evidence="1">FT81W</strain>
    </source>
</reference>
<name>A0A845GZ70_9BURK</name>
<sequence length="111" mass="12057">MAMIRIDSQRLAALATKRADAFVDALVAEAPHVPGGGDPRPVVLAGIEAAIARGFRTPDGIREFVRRIFVLGAAYYEHPCVRDWIGELGLTEEERLAVVDARADELRASTT</sequence>
<evidence type="ECO:0000313" key="1">
    <source>
        <dbReference type="EMBL" id="MYM97779.1"/>
    </source>
</evidence>
<proteinExistence type="predicted"/>
<dbReference type="EMBL" id="WWCX01000087">
    <property type="protein sequence ID" value="MYM97779.1"/>
    <property type="molecule type" value="Genomic_DNA"/>
</dbReference>
<organism evidence="1 2">
    <name type="scientific">Duganella vulcania</name>
    <dbReference type="NCBI Taxonomy" id="2692166"/>
    <lineage>
        <taxon>Bacteria</taxon>
        <taxon>Pseudomonadati</taxon>
        <taxon>Pseudomonadota</taxon>
        <taxon>Betaproteobacteria</taxon>
        <taxon>Burkholderiales</taxon>
        <taxon>Oxalobacteraceae</taxon>
        <taxon>Telluria group</taxon>
        <taxon>Duganella</taxon>
    </lineage>
</organism>
<protein>
    <submittedName>
        <fullName evidence="1">Uncharacterized protein</fullName>
    </submittedName>
</protein>
<gene>
    <name evidence="1" type="ORF">GTP90_28405</name>
</gene>